<dbReference type="OrthoDB" id="440160at2759"/>
<reference evidence="4 5" key="1">
    <citation type="journal article" date="2017" name="Mol. Biol. Evol.">
        <title>The 4-celled Tetrabaena socialis nuclear genome reveals the essential components for genetic control of cell number at the origin of multicellularity in the volvocine lineage.</title>
        <authorList>
            <person name="Featherston J."/>
            <person name="Arakaki Y."/>
            <person name="Hanschen E.R."/>
            <person name="Ferris P.J."/>
            <person name="Michod R.E."/>
            <person name="Olson B.J.S.C."/>
            <person name="Nozaki H."/>
            <person name="Durand P.M."/>
        </authorList>
    </citation>
    <scope>NUCLEOTIDE SEQUENCE [LARGE SCALE GENOMIC DNA]</scope>
    <source>
        <strain evidence="4 5">NIES-571</strain>
    </source>
</reference>
<feature type="chain" id="PRO_5014357573" description="N-acetylglucosaminylphosphatidylinositol deacetylase" evidence="3">
    <location>
        <begin position="19"/>
        <end position="78"/>
    </location>
</feature>
<dbReference type="Pfam" id="PF02585">
    <property type="entry name" value="PIG-L"/>
    <property type="match status" value="1"/>
</dbReference>
<comment type="similarity">
    <text evidence="1">Belongs to the PIGL family.</text>
</comment>
<dbReference type="Proteomes" id="UP000236333">
    <property type="component" value="Unassembled WGS sequence"/>
</dbReference>
<evidence type="ECO:0000313" key="4">
    <source>
        <dbReference type="EMBL" id="PNH05262.1"/>
    </source>
</evidence>
<gene>
    <name evidence="4" type="ORF">TSOC_008489</name>
</gene>
<sequence>MPPTLLIFFISAFCYCLARLLRLQRAMPGRARGQRTLLVVAHPDDESLFFASYLADAAHAGRQVHVLCLSTGEGVAGA</sequence>
<dbReference type="GO" id="GO:0005783">
    <property type="term" value="C:endoplasmic reticulum"/>
    <property type="evidence" value="ECO:0007669"/>
    <property type="project" value="TreeGrafter"/>
</dbReference>
<dbReference type="SUPFAM" id="SSF102588">
    <property type="entry name" value="LmbE-like"/>
    <property type="match status" value="1"/>
</dbReference>
<organism evidence="4 5">
    <name type="scientific">Tetrabaena socialis</name>
    <dbReference type="NCBI Taxonomy" id="47790"/>
    <lineage>
        <taxon>Eukaryota</taxon>
        <taxon>Viridiplantae</taxon>
        <taxon>Chlorophyta</taxon>
        <taxon>core chlorophytes</taxon>
        <taxon>Chlorophyceae</taxon>
        <taxon>CS clade</taxon>
        <taxon>Chlamydomonadales</taxon>
        <taxon>Tetrabaenaceae</taxon>
        <taxon>Tetrabaena</taxon>
    </lineage>
</organism>
<dbReference type="EMBL" id="PGGS01000320">
    <property type="protein sequence ID" value="PNH05262.1"/>
    <property type="molecule type" value="Genomic_DNA"/>
</dbReference>
<dbReference type="PANTHER" id="PTHR12993">
    <property type="entry name" value="N-ACETYLGLUCOSAMINYL-PHOSPHATIDYLINOSITOL DE-N-ACETYLASE-RELATED"/>
    <property type="match status" value="1"/>
</dbReference>
<evidence type="ECO:0000256" key="2">
    <source>
        <dbReference type="ARBA" id="ARBA00012176"/>
    </source>
</evidence>
<comment type="caution">
    <text evidence="4">The sequence shown here is derived from an EMBL/GenBank/DDBJ whole genome shotgun (WGS) entry which is preliminary data.</text>
</comment>
<feature type="signal peptide" evidence="3">
    <location>
        <begin position="1"/>
        <end position="18"/>
    </location>
</feature>
<name>A0A2J7ZYC0_9CHLO</name>
<dbReference type="EC" id="3.5.1.89" evidence="2"/>
<evidence type="ECO:0000313" key="5">
    <source>
        <dbReference type="Proteomes" id="UP000236333"/>
    </source>
</evidence>
<keyword evidence="3" id="KW-0732">Signal</keyword>
<dbReference type="AlphaFoldDB" id="A0A2J7ZYC0"/>
<dbReference type="InterPro" id="IPR024078">
    <property type="entry name" value="LmbE-like_dom_sf"/>
</dbReference>
<dbReference type="GO" id="GO:0000225">
    <property type="term" value="F:N-acetylglucosaminylphosphatidylinositol deacetylase activity"/>
    <property type="evidence" value="ECO:0007669"/>
    <property type="project" value="UniProtKB-EC"/>
</dbReference>
<dbReference type="InterPro" id="IPR003737">
    <property type="entry name" value="GlcNAc_PI_deacetylase-related"/>
</dbReference>
<protein>
    <recommendedName>
        <fullName evidence="2">N-acetylglucosaminylphosphatidylinositol deacetylase</fullName>
        <ecNumber evidence="2">3.5.1.89</ecNumber>
    </recommendedName>
</protein>
<evidence type="ECO:0000256" key="1">
    <source>
        <dbReference type="ARBA" id="ARBA00006066"/>
    </source>
</evidence>
<dbReference type="Gene3D" id="3.40.50.10320">
    <property type="entry name" value="LmbE-like"/>
    <property type="match status" value="1"/>
</dbReference>
<keyword evidence="5" id="KW-1185">Reference proteome</keyword>
<accession>A0A2J7ZYC0</accession>
<evidence type="ECO:0000256" key="3">
    <source>
        <dbReference type="SAM" id="SignalP"/>
    </source>
</evidence>
<proteinExistence type="inferred from homology"/>
<dbReference type="PANTHER" id="PTHR12993:SF11">
    <property type="entry name" value="N-ACETYLGLUCOSAMINYL-PHOSPHATIDYLINOSITOL DE-N-ACETYLASE"/>
    <property type="match status" value="1"/>
</dbReference>